<dbReference type="HOGENOM" id="CLU_1874210_0_0_11"/>
<organism evidence="1 2">
    <name type="scientific">Streptomyces cyaneogriseus subsp. noncyanogenus</name>
    <dbReference type="NCBI Taxonomy" id="477245"/>
    <lineage>
        <taxon>Bacteria</taxon>
        <taxon>Bacillati</taxon>
        <taxon>Actinomycetota</taxon>
        <taxon>Actinomycetes</taxon>
        <taxon>Kitasatosporales</taxon>
        <taxon>Streptomycetaceae</taxon>
        <taxon>Streptomyces</taxon>
    </lineage>
</organism>
<sequence length="136" mass="15319">MLADRILDREGTPGWIWEAVDGFWDMTKEPQATLTDEASPAALGQWIEEMLSRCGFHDEAFIFTHLSTRPWIACKIAQPGWFTRVRTVIDDAWVFATGDLSVVAAVAEQEYRYEFFCATSKSGQSRARAIAPDLLS</sequence>
<dbReference type="AlphaFoldDB" id="A0A0C5G395"/>
<dbReference type="EMBL" id="CP010849">
    <property type="protein sequence ID" value="AJP02679.1"/>
    <property type="molecule type" value="Genomic_DNA"/>
</dbReference>
<evidence type="ECO:0000313" key="1">
    <source>
        <dbReference type="EMBL" id="AJP02679.1"/>
    </source>
</evidence>
<protein>
    <submittedName>
        <fullName evidence="1">Uncharacterized protein</fullName>
    </submittedName>
</protein>
<dbReference type="PATRIC" id="fig|477245.3.peg.3287"/>
<accession>A0A0C5G395</accession>
<reference evidence="1 2" key="1">
    <citation type="submission" date="2015-02" db="EMBL/GenBank/DDBJ databases">
        <title>Genome sequence of thermotolerant Streptomyces cyaneogriseus subsp. Noncyanogenus NMWT1, the producer of nematocidal antibiotics nemadectin.</title>
        <authorList>
            <person name="Wang H."/>
            <person name="Li C."/>
            <person name="Xiang W."/>
            <person name="Wang X."/>
        </authorList>
    </citation>
    <scope>NUCLEOTIDE SEQUENCE [LARGE SCALE GENOMIC DNA]</scope>
    <source>
        <strain evidence="1 2">NMWT 1</strain>
    </source>
</reference>
<evidence type="ECO:0000313" key="2">
    <source>
        <dbReference type="Proteomes" id="UP000032234"/>
    </source>
</evidence>
<gene>
    <name evidence="1" type="ORF">TU94_15510</name>
</gene>
<proteinExistence type="predicted"/>
<dbReference type="Proteomes" id="UP000032234">
    <property type="component" value="Chromosome"/>
</dbReference>
<dbReference type="KEGG" id="scw:TU94_15510"/>
<keyword evidence="2" id="KW-1185">Reference proteome</keyword>
<name>A0A0C5G395_9ACTN</name>